<protein>
    <submittedName>
        <fullName evidence="1">Uncharacterized protein</fullName>
    </submittedName>
</protein>
<proteinExistence type="predicted"/>
<dbReference type="Proteomes" id="UP000028839">
    <property type="component" value="Unassembled WGS sequence"/>
</dbReference>
<evidence type="ECO:0000313" key="2">
    <source>
        <dbReference type="Proteomes" id="UP000028839"/>
    </source>
</evidence>
<dbReference type="HOGENOM" id="CLU_1160119_0_0_6"/>
<name>A0A0E2YZN1_9GAMM</name>
<accession>A0A0E2YZN1</accession>
<sequence length="239" mass="26150">MLKLPTNFLANATLPLWVGLLLLLSAWGGFAGPLWAASLQIQVLAEGEGTPLENASVCLGTSPNPQQFGAYLTDEKGEVWLDEMQPIPFILIVSKAGFRGEGRVAGRQRIDRVMVASLAPGGGGPACDVSSQAAKREPSAAELQVKHLVINGSAPLTLNREVTLSFTVEGEPTEYRASQFPDFRDVQWQAFVSAPLFELSPGSGEKIIYFQVRRYQEVENSYLQMVSNTIKENIYFSDR</sequence>
<organism evidence="1 2">
    <name type="scientific">Nitrosococcus oceani C-27</name>
    <dbReference type="NCBI Taxonomy" id="314279"/>
    <lineage>
        <taxon>Bacteria</taxon>
        <taxon>Pseudomonadati</taxon>
        <taxon>Pseudomonadota</taxon>
        <taxon>Gammaproteobacteria</taxon>
        <taxon>Chromatiales</taxon>
        <taxon>Chromatiaceae</taxon>
        <taxon>Nitrosococcus</taxon>
    </lineage>
</organism>
<dbReference type="EMBL" id="JPGN01000082">
    <property type="protein sequence ID" value="KFI18411.1"/>
    <property type="molecule type" value="Genomic_DNA"/>
</dbReference>
<evidence type="ECO:0000313" key="1">
    <source>
        <dbReference type="EMBL" id="KFI18411.1"/>
    </source>
</evidence>
<gene>
    <name evidence="1" type="ORF">IB75_14465</name>
</gene>
<comment type="caution">
    <text evidence="1">The sequence shown here is derived from an EMBL/GenBank/DDBJ whole genome shotgun (WGS) entry which is preliminary data.</text>
</comment>
<reference evidence="1 2" key="1">
    <citation type="submission" date="2014-07" db="EMBL/GenBank/DDBJ databases">
        <title>Comparative analysis of Nitrosococcus oceani genome inventories of strains from Pacific and Atlantic gyres.</title>
        <authorList>
            <person name="Lim C.K."/>
            <person name="Wang L."/>
            <person name="Sayavedra-Soto L.A."/>
            <person name="Klotz M.G."/>
        </authorList>
    </citation>
    <scope>NUCLEOTIDE SEQUENCE [LARGE SCALE GENOMIC DNA]</scope>
    <source>
        <strain evidence="1 2">C-27</strain>
    </source>
</reference>
<dbReference type="AlphaFoldDB" id="A0A0E2YZN1"/>